<sequence>MAEFDFSTLNSSDLEELVCDLLNAKSRANNSKVTFKTFKDGKDKGIDILHSVEKNNYAIIGQVKHYWRSNFNLLLRDLKKEKLKVDLLSPSKYVFATSLDLSPQNVLEIKMLLKPHIKSLSDIYGNKGS</sequence>
<dbReference type="EMBL" id="JACYGY010000002">
    <property type="protein sequence ID" value="MBE9466503.1"/>
    <property type="molecule type" value="Genomic_DNA"/>
</dbReference>
<protein>
    <recommendedName>
        <fullName evidence="3">Restriction endonuclease type IV Mrr domain-containing protein</fullName>
    </recommendedName>
</protein>
<reference evidence="2" key="1">
    <citation type="submission" date="2023-07" db="EMBL/GenBank/DDBJ databases">
        <title>Dyadobacter sp. nov 'subterranea' isolated from contaminted grondwater.</title>
        <authorList>
            <person name="Szabo I."/>
            <person name="Al-Omari J."/>
            <person name="Szerdahelyi S.G."/>
            <person name="Rado J."/>
        </authorList>
    </citation>
    <scope>NUCLEOTIDE SEQUENCE [LARGE SCALE GENOMIC DNA]</scope>
    <source>
        <strain evidence="2">UP-52</strain>
    </source>
</reference>
<evidence type="ECO:0000313" key="1">
    <source>
        <dbReference type="EMBL" id="MBE9466503.1"/>
    </source>
</evidence>
<dbReference type="RefSeq" id="WP_194124723.1">
    <property type="nucleotide sequence ID" value="NZ_JACYGY010000002.1"/>
</dbReference>
<proteinExistence type="predicted"/>
<keyword evidence="2" id="KW-1185">Reference proteome</keyword>
<name>A0ABR9WMB6_9BACT</name>
<accession>A0ABR9WMB6</accession>
<dbReference type="Proteomes" id="UP000634134">
    <property type="component" value="Unassembled WGS sequence"/>
</dbReference>
<evidence type="ECO:0008006" key="3">
    <source>
        <dbReference type="Google" id="ProtNLM"/>
    </source>
</evidence>
<organism evidence="1 2">
    <name type="scientific">Dyadobacter subterraneus</name>
    <dbReference type="NCBI Taxonomy" id="2773304"/>
    <lineage>
        <taxon>Bacteria</taxon>
        <taxon>Pseudomonadati</taxon>
        <taxon>Bacteroidota</taxon>
        <taxon>Cytophagia</taxon>
        <taxon>Cytophagales</taxon>
        <taxon>Spirosomataceae</taxon>
        <taxon>Dyadobacter</taxon>
    </lineage>
</organism>
<gene>
    <name evidence="1" type="ORF">IEE83_31945</name>
</gene>
<evidence type="ECO:0000313" key="2">
    <source>
        <dbReference type="Proteomes" id="UP000634134"/>
    </source>
</evidence>
<comment type="caution">
    <text evidence="1">The sequence shown here is derived from an EMBL/GenBank/DDBJ whole genome shotgun (WGS) entry which is preliminary data.</text>
</comment>